<organism evidence="10">
    <name type="scientific">freshwater metagenome</name>
    <dbReference type="NCBI Taxonomy" id="449393"/>
    <lineage>
        <taxon>unclassified sequences</taxon>
        <taxon>metagenomes</taxon>
        <taxon>ecological metagenomes</taxon>
    </lineage>
</organism>
<dbReference type="InterPro" id="IPR013159">
    <property type="entry name" value="DnaA_C"/>
</dbReference>
<name>A0A6J6N948_9ZZZZ</name>
<dbReference type="CDD" id="cd00009">
    <property type="entry name" value="AAA"/>
    <property type="match status" value="1"/>
</dbReference>
<feature type="domain" description="AAA+ ATPase" evidence="8">
    <location>
        <begin position="162"/>
        <end position="290"/>
    </location>
</feature>
<dbReference type="Gene3D" id="1.10.8.60">
    <property type="match status" value="1"/>
</dbReference>
<dbReference type="PANTHER" id="PTHR30050:SF2">
    <property type="entry name" value="CHROMOSOMAL REPLICATION INITIATOR PROTEIN DNAA"/>
    <property type="match status" value="1"/>
</dbReference>
<dbReference type="InterPro" id="IPR013317">
    <property type="entry name" value="DnaA_dom"/>
</dbReference>
<dbReference type="PRINTS" id="PR00051">
    <property type="entry name" value="DNAA"/>
</dbReference>
<keyword evidence="4" id="KW-0547">Nucleotide-binding</keyword>
<evidence type="ECO:0000256" key="3">
    <source>
        <dbReference type="ARBA" id="ARBA00022705"/>
    </source>
</evidence>
<dbReference type="GO" id="GO:0005524">
    <property type="term" value="F:ATP binding"/>
    <property type="evidence" value="ECO:0007669"/>
    <property type="project" value="UniProtKB-KW"/>
</dbReference>
<dbReference type="InterPro" id="IPR020591">
    <property type="entry name" value="Chromosome_initiator_DnaA-like"/>
</dbReference>
<dbReference type="AlphaFoldDB" id="A0A6J6N948"/>
<dbReference type="Pfam" id="PF08299">
    <property type="entry name" value="Bac_DnaA_C"/>
    <property type="match status" value="1"/>
</dbReference>
<protein>
    <submittedName>
        <fullName evidence="10">Unannotated protein</fullName>
    </submittedName>
</protein>
<dbReference type="InterPro" id="IPR001957">
    <property type="entry name" value="Chromosome_initiator_DnaA"/>
</dbReference>
<dbReference type="InterPro" id="IPR003593">
    <property type="entry name" value="AAA+_ATPase"/>
</dbReference>
<feature type="domain" description="Chromosomal replication initiator DnaA C-terminal" evidence="9">
    <location>
        <begin position="375"/>
        <end position="444"/>
    </location>
</feature>
<keyword evidence="7" id="KW-0238">DNA-binding</keyword>
<dbReference type="InterPro" id="IPR027417">
    <property type="entry name" value="P-loop_NTPase"/>
</dbReference>
<dbReference type="HAMAP" id="MF_00377">
    <property type="entry name" value="DnaA_bact"/>
    <property type="match status" value="1"/>
</dbReference>
<dbReference type="FunFam" id="1.10.8.60:FF:000003">
    <property type="entry name" value="Chromosomal replication initiator protein DnaA"/>
    <property type="match status" value="1"/>
</dbReference>
<keyword evidence="6" id="KW-0446">Lipid-binding</keyword>
<dbReference type="GO" id="GO:0008289">
    <property type="term" value="F:lipid binding"/>
    <property type="evidence" value="ECO:0007669"/>
    <property type="project" value="UniProtKB-KW"/>
</dbReference>
<evidence type="ECO:0000256" key="6">
    <source>
        <dbReference type="ARBA" id="ARBA00023121"/>
    </source>
</evidence>
<dbReference type="InterPro" id="IPR018312">
    <property type="entry name" value="Chromosome_initiator_DnaA_CS"/>
</dbReference>
<evidence type="ECO:0000259" key="8">
    <source>
        <dbReference type="SMART" id="SM00382"/>
    </source>
</evidence>
<evidence type="ECO:0000256" key="4">
    <source>
        <dbReference type="ARBA" id="ARBA00022741"/>
    </source>
</evidence>
<dbReference type="CDD" id="cd06571">
    <property type="entry name" value="Bac_DnaA_C"/>
    <property type="match status" value="1"/>
</dbReference>
<dbReference type="SMART" id="SM00382">
    <property type="entry name" value="AAA"/>
    <property type="match status" value="1"/>
</dbReference>
<dbReference type="GO" id="GO:0005886">
    <property type="term" value="C:plasma membrane"/>
    <property type="evidence" value="ECO:0007669"/>
    <property type="project" value="TreeGrafter"/>
</dbReference>
<dbReference type="InterPro" id="IPR010921">
    <property type="entry name" value="Trp_repressor/repl_initiator"/>
</dbReference>
<reference evidence="10" key="1">
    <citation type="submission" date="2020-05" db="EMBL/GenBank/DDBJ databases">
        <authorList>
            <person name="Chiriac C."/>
            <person name="Salcher M."/>
            <person name="Ghai R."/>
            <person name="Kavagutti S V."/>
        </authorList>
    </citation>
    <scope>NUCLEOTIDE SEQUENCE</scope>
</reference>
<comment type="similarity">
    <text evidence="1">Belongs to the DnaA family.</text>
</comment>
<keyword evidence="2" id="KW-0963">Cytoplasm</keyword>
<evidence type="ECO:0000313" key="10">
    <source>
        <dbReference type="EMBL" id="CAB4682646.1"/>
    </source>
</evidence>
<dbReference type="SMART" id="SM00760">
    <property type="entry name" value="Bac_DnaA_C"/>
    <property type="match status" value="1"/>
</dbReference>
<keyword evidence="5" id="KW-0067">ATP-binding</keyword>
<dbReference type="NCBIfam" id="TIGR00362">
    <property type="entry name" value="DnaA"/>
    <property type="match status" value="1"/>
</dbReference>
<dbReference type="NCBIfam" id="NF010686">
    <property type="entry name" value="PRK14086.1"/>
    <property type="match status" value="1"/>
</dbReference>
<dbReference type="EMBL" id="CAEZXL010000040">
    <property type="protein sequence ID" value="CAB4682646.1"/>
    <property type="molecule type" value="Genomic_DNA"/>
</dbReference>
<gene>
    <name evidence="10" type="ORF">UFOPK2373_00353</name>
</gene>
<dbReference type="GO" id="GO:0006275">
    <property type="term" value="P:regulation of DNA replication"/>
    <property type="evidence" value="ECO:0007669"/>
    <property type="project" value="InterPro"/>
</dbReference>
<dbReference type="PROSITE" id="PS01008">
    <property type="entry name" value="DNAA"/>
    <property type="match status" value="1"/>
</dbReference>
<evidence type="ECO:0000259" key="9">
    <source>
        <dbReference type="SMART" id="SM00760"/>
    </source>
</evidence>
<dbReference type="Gene3D" id="1.10.1750.10">
    <property type="match status" value="1"/>
</dbReference>
<dbReference type="SUPFAM" id="SSF48295">
    <property type="entry name" value="TrpR-like"/>
    <property type="match status" value="1"/>
</dbReference>
<dbReference type="Pfam" id="PF00308">
    <property type="entry name" value="Bac_DnaA"/>
    <property type="match status" value="1"/>
</dbReference>
<evidence type="ECO:0000256" key="7">
    <source>
        <dbReference type="ARBA" id="ARBA00023125"/>
    </source>
</evidence>
<dbReference type="PANTHER" id="PTHR30050">
    <property type="entry name" value="CHROMOSOMAL REPLICATION INITIATOR PROTEIN DNAA"/>
    <property type="match status" value="1"/>
</dbReference>
<sequence>MAEVAGITTEQWDAVISHLKEDGQISSQNLGFVKLVSIQGILGETLYLQVANEMTRGIIETRIKDELLDALQQIGLSPSPTNIGIVVNPELAESFSASQQSGLVAEEPVAEVPVYTSQESVGPVEGSSRLNPRYTFESFVQGNSNRFAYAAAFAVAEVPAKAYNPLFIYGNSGLGKTHLLHAIGNYVLEYWPGKKVRYVSSEVFTNDFINAIQTNTSFKFQAKYRQVDVLLIDDIQFLQGKKETQESFFATFNALHEQGKQVVITSDVSPKLLNSFDERMRSRFEWGLMTDIQAPELETRIAILRKKAENDKIRVSDEILDYMAARISSNIRELEGALIRVTAFAALNRTQIDMPLVQAVLKDVVPLGEDANTIAPMEIVRAVAEYFKLTQEELFGKSRSQAIVIARQIAMYLCREKTTMSLPKIGALFGGRDHTTVMYAIKKVGDLMKERRYIYNQVTDIMAGLK</sequence>
<evidence type="ECO:0000256" key="2">
    <source>
        <dbReference type="ARBA" id="ARBA00022490"/>
    </source>
</evidence>
<proteinExistence type="inferred from homology"/>
<evidence type="ECO:0000256" key="5">
    <source>
        <dbReference type="ARBA" id="ARBA00022840"/>
    </source>
</evidence>
<dbReference type="FunFam" id="3.40.50.300:FF:000668">
    <property type="entry name" value="Chromosomal replication initiator protein DnaA"/>
    <property type="match status" value="1"/>
</dbReference>
<dbReference type="SUPFAM" id="SSF52540">
    <property type="entry name" value="P-loop containing nucleoside triphosphate hydrolases"/>
    <property type="match status" value="1"/>
</dbReference>
<accession>A0A6J6N948</accession>
<keyword evidence="3" id="KW-0235">DNA replication</keyword>
<evidence type="ECO:0000256" key="1">
    <source>
        <dbReference type="ARBA" id="ARBA00006583"/>
    </source>
</evidence>
<dbReference type="Gene3D" id="3.40.50.300">
    <property type="entry name" value="P-loop containing nucleotide triphosphate hydrolases"/>
    <property type="match status" value="1"/>
</dbReference>
<dbReference type="GO" id="GO:0006270">
    <property type="term" value="P:DNA replication initiation"/>
    <property type="evidence" value="ECO:0007669"/>
    <property type="project" value="InterPro"/>
</dbReference>
<dbReference type="GO" id="GO:0003688">
    <property type="term" value="F:DNA replication origin binding"/>
    <property type="evidence" value="ECO:0007669"/>
    <property type="project" value="InterPro"/>
</dbReference>